<evidence type="ECO:0000313" key="2">
    <source>
        <dbReference type="EMBL" id="VFT90527.1"/>
    </source>
</evidence>
<dbReference type="InterPro" id="IPR009050">
    <property type="entry name" value="Globin-like_sf"/>
</dbReference>
<dbReference type="GO" id="GO:0020037">
    <property type="term" value="F:heme binding"/>
    <property type="evidence" value="ECO:0007669"/>
    <property type="project" value="InterPro"/>
</dbReference>
<dbReference type="OrthoDB" id="73141at2759"/>
<name>A0A485KZB7_9STRA</name>
<dbReference type="Gene3D" id="1.10.490.10">
    <property type="entry name" value="Globins"/>
    <property type="match status" value="1"/>
</dbReference>
<reference evidence="2 3" key="1">
    <citation type="submission" date="2019-03" db="EMBL/GenBank/DDBJ databases">
        <authorList>
            <person name="Gaulin E."/>
            <person name="Dumas B."/>
        </authorList>
    </citation>
    <scope>NUCLEOTIDE SEQUENCE [LARGE SCALE GENOMIC DNA]</scope>
    <source>
        <strain evidence="2">CBS 568.67</strain>
    </source>
</reference>
<keyword evidence="3" id="KW-1185">Reference proteome</keyword>
<gene>
    <name evidence="2" type="primary">Aste57867_13694</name>
    <name evidence="1" type="ORF">As57867_013644</name>
    <name evidence="2" type="ORF">ASTE57867_13694</name>
</gene>
<evidence type="ECO:0000313" key="3">
    <source>
        <dbReference type="Proteomes" id="UP000332933"/>
    </source>
</evidence>
<dbReference type="GO" id="GO:0019825">
    <property type="term" value="F:oxygen binding"/>
    <property type="evidence" value="ECO:0007669"/>
    <property type="project" value="InterPro"/>
</dbReference>
<sequence length="223" mass="25627">MPAKTKECPFADVTKDVAELESGYIRCPFHLHRQGANAMAKTNVKFETKSGRFVTSAKTTKLLEDIGGSDKIREFATRFYAHGFLDSTLKPFFFLDDGATAHGQRLADFIIQEMGGDVVGSHFWGAAHAKARNCSKRHPSVRGNNFNVVDSRTWMRLHFWAARECGFHLHRAFWRWYISFIQHHIAFYTDSAASFTYEDSVWSMHQHNIDAYVQNGHRMPDFE</sequence>
<dbReference type="EMBL" id="CAADRA010005497">
    <property type="protein sequence ID" value="VFT90527.1"/>
    <property type="molecule type" value="Genomic_DNA"/>
</dbReference>
<dbReference type="InterPro" id="IPR012292">
    <property type="entry name" value="Globin/Proto"/>
</dbReference>
<proteinExistence type="predicted"/>
<dbReference type="AlphaFoldDB" id="A0A485KZB7"/>
<reference evidence="1" key="2">
    <citation type="submission" date="2019-06" db="EMBL/GenBank/DDBJ databases">
        <title>Genomics analysis of Aphanomyces spp. identifies a new class of oomycete effector associated with host adaptation.</title>
        <authorList>
            <person name="Gaulin E."/>
        </authorList>
    </citation>
    <scope>NUCLEOTIDE SEQUENCE</scope>
    <source>
        <strain evidence="1">CBS 578.67</strain>
    </source>
</reference>
<evidence type="ECO:0000313" key="1">
    <source>
        <dbReference type="EMBL" id="KAF0695501.1"/>
    </source>
</evidence>
<organism evidence="2 3">
    <name type="scientific">Aphanomyces stellatus</name>
    <dbReference type="NCBI Taxonomy" id="120398"/>
    <lineage>
        <taxon>Eukaryota</taxon>
        <taxon>Sar</taxon>
        <taxon>Stramenopiles</taxon>
        <taxon>Oomycota</taxon>
        <taxon>Saprolegniomycetes</taxon>
        <taxon>Saprolegniales</taxon>
        <taxon>Verrucalvaceae</taxon>
        <taxon>Aphanomyces</taxon>
    </lineage>
</organism>
<dbReference type="EMBL" id="VJMH01005476">
    <property type="protein sequence ID" value="KAF0695501.1"/>
    <property type="molecule type" value="Genomic_DNA"/>
</dbReference>
<dbReference type="SUPFAM" id="SSF46458">
    <property type="entry name" value="Globin-like"/>
    <property type="match status" value="1"/>
</dbReference>
<accession>A0A485KZB7</accession>
<dbReference type="Proteomes" id="UP000332933">
    <property type="component" value="Unassembled WGS sequence"/>
</dbReference>
<protein>
    <submittedName>
        <fullName evidence="2">Aste57867_13694 protein</fullName>
    </submittedName>
</protein>